<protein>
    <submittedName>
        <fullName evidence="2">Uncharacterized protein</fullName>
    </submittedName>
</protein>
<keyword evidence="1" id="KW-0812">Transmembrane</keyword>
<evidence type="ECO:0000313" key="2">
    <source>
        <dbReference type="EMBL" id="RXW16485.1"/>
    </source>
</evidence>
<feature type="transmembrane region" description="Helical" evidence="1">
    <location>
        <begin position="322"/>
        <end position="347"/>
    </location>
</feature>
<evidence type="ECO:0000313" key="3">
    <source>
        <dbReference type="Proteomes" id="UP000290288"/>
    </source>
</evidence>
<proteinExistence type="predicted"/>
<dbReference type="OrthoDB" id="2657661at2759"/>
<dbReference type="EMBL" id="SDEE01000433">
    <property type="protein sequence ID" value="RXW16485.1"/>
    <property type="molecule type" value="Genomic_DNA"/>
</dbReference>
<evidence type="ECO:0000256" key="1">
    <source>
        <dbReference type="SAM" id="Phobius"/>
    </source>
</evidence>
<keyword evidence="1" id="KW-1133">Transmembrane helix</keyword>
<reference evidence="2 3" key="1">
    <citation type="submission" date="2019-01" db="EMBL/GenBank/DDBJ databases">
        <title>Draft genome sequence of Psathyrella aberdarensis IHI B618.</title>
        <authorList>
            <person name="Buettner E."/>
            <person name="Kellner H."/>
        </authorList>
    </citation>
    <scope>NUCLEOTIDE SEQUENCE [LARGE SCALE GENOMIC DNA]</scope>
    <source>
        <strain evidence="2 3">IHI B618</strain>
    </source>
</reference>
<accession>A0A4Q2DDB9</accession>
<keyword evidence="1" id="KW-0472">Membrane</keyword>
<organism evidence="2 3">
    <name type="scientific">Candolleomyces aberdarensis</name>
    <dbReference type="NCBI Taxonomy" id="2316362"/>
    <lineage>
        <taxon>Eukaryota</taxon>
        <taxon>Fungi</taxon>
        <taxon>Dikarya</taxon>
        <taxon>Basidiomycota</taxon>
        <taxon>Agaricomycotina</taxon>
        <taxon>Agaricomycetes</taxon>
        <taxon>Agaricomycetidae</taxon>
        <taxon>Agaricales</taxon>
        <taxon>Agaricineae</taxon>
        <taxon>Psathyrellaceae</taxon>
        <taxon>Candolleomyces</taxon>
    </lineage>
</organism>
<feature type="transmembrane region" description="Helical" evidence="1">
    <location>
        <begin position="353"/>
        <end position="373"/>
    </location>
</feature>
<dbReference type="Proteomes" id="UP000290288">
    <property type="component" value="Unassembled WGS sequence"/>
</dbReference>
<gene>
    <name evidence="2" type="ORF">EST38_g9376</name>
</gene>
<name>A0A4Q2DDB9_9AGAR</name>
<sequence length="421" mass="48382">MEVHVEWDNWLVGLQMKSHYWYHNELFPHLYELADDDIDEIDDIVGYAMGDIFTSSCSAVHWDPEKLGYLQTMVHRYGKKGPKGRRRSVGERRTICRMLSSFYEERFLNLFGDKVARLSSTQSVHYSEHRRRRIRDTASVVAHGTTQGPWYRRIAKAVLPWMWRRGSADEGNKNVNYEDASPPVDAEAKGMLQNSLVLNIFSLIMFGGPGIHMQQIRELALDRLVRQRGYKNYVEKMLPEWRDITLYATVILAANMSFLTIGSVDEVGSAGPNRTNSQRASYLSILASMGTIMFSLLLARLFDPDFVVNRSVSRWGLESLAILYGMPFALLLWSMVSFFLSFAILWYQGEDNVVIAMVSISCFIFAVIMAWGVKAAHEKEYESYLEKVVEKVAEKVGKVRKKVGKTGRKIERKVRTENHYT</sequence>
<keyword evidence="3" id="KW-1185">Reference proteome</keyword>
<dbReference type="AlphaFoldDB" id="A0A4Q2DDB9"/>
<comment type="caution">
    <text evidence="2">The sequence shown here is derived from an EMBL/GenBank/DDBJ whole genome shotgun (WGS) entry which is preliminary data.</text>
</comment>
<feature type="transmembrane region" description="Helical" evidence="1">
    <location>
        <begin position="282"/>
        <end position="302"/>
    </location>
</feature>